<proteinExistence type="predicted"/>
<protein>
    <submittedName>
        <fullName evidence="2">DUF6476 family protein</fullName>
    </submittedName>
</protein>
<dbReference type="InterPro" id="IPR045519">
    <property type="entry name" value="DUF6476"/>
</dbReference>
<dbReference type="EMBL" id="JAJUOS010000002">
    <property type="protein sequence ID" value="MCE5972710.1"/>
    <property type="molecule type" value="Genomic_DNA"/>
</dbReference>
<evidence type="ECO:0000313" key="2">
    <source>
        <dbReference type="EMBL" id="MCE5972710.1"/>
    </source>
</evidence>
<keyword evidence="3" id="KW-1185">Reference proteome</keyword>
<evidence type="ECO:0000256" key="1">
    <source>
        <dbReference type="SAM" id="Phobius"/>
    </source>
</evidence>
<feature type="transmembrane region" description="Helical" evidence="1">
    <location>
        <begin position="20"/>
        <end position="42"/>
    </location>
</feature>
<accession>A0ABS8YYF9</accession>
<comment type="caution">
    <text evidence="2">The sequence shown here is derived from an EMBL/GenBank/DDBJ whole genome shotgun (WGS) entry which is preliminary data.</text>
</comment>
<keyword evidence="1" id="KW-0812">Transmembrane</keyword>
<reference evidence="2 3" key="1">
    <citation type="submission" date="2021-12" db="EMBL/GenBank/DDBJ databases">
        <title>Sinirhodobacter sp. WL0062 is a bacterium isolated from seawater.</title>
        <authorList>
            <person name="Wang L."/>
            <person name="He W."/>
            <person name="Zhang D.-F."/>
        </authorList>
    </citation>
    <scope>NUCLEOTIDE SEQUENCE [LARGE SCALE GENOMIC DNA]</scope>
    <source>
        <strain evidence="2 3">WL0062</strain>
    </source>
</reference>
<dbReference type="RefSeq" id="WP_233675719.1">
    <property type="nucleotide sequence ID" value="NZ_JAJUOS010000002.1"/>
</dbReference>
<name>A0ABS8YYF9_9RHOB</name>
<sequence length="103" mass="10930">MSDMMPSDQTPLPEVRFLKVLVTALTATMILGLIIIVALIVIRMPDKAVMPVLPETITLPEGVSPAAITFAGERIVVLSADDRVLVYGTDGRLIGQTVLSGGQ</sequence>
<organism evidence="2 3">
    <name type="scientific">Rhodobacter flavimaris</name>
    <dbReference type="NCBI Taxonomy" id="2907145"/>
    <lineage>
        <taxon>Bacteria</taxon>
        <taxon>Pseudomonadati</taxon>
        <taxon>Pseudomonadota</taxon>
        <taxon>Alphaproteobacteria</taxon>
        <taxon>Rhodobacterales</taxon>
        <taxon>Rhodobacter group</taxon>
        <taxon>Rhodobacter</taxon>
    </lineage>
</organism>
<dbReference type="Pfam" id="PF20082">
    <property type="entry name" value="DUF6476"/>
    <property type="match status" value="1"/>
</dbReference>
<keyword evidence="1" id="KW-1133">Transmembrane helix</keyword>
<gene>
    <name evidence="2" type="ORF">LZA78_04375</name>
</gene>
<evidence type="ECO:0000313" key="3">
    <source>
        <dbReference type="Proteomes" id="UP001521181"/>
    </source>
</evidence>
<dbReference type="Proteomes" id="UP001521181">
    <property type="component" value="Unassembled WGS sequence"/>
</dbReference>
<keyword evidence="1" id="KW-0472">Membrane</keyword>